<dbReference type="Proteomes" id="UP000636800">
    <property type="component" value="Unassembled WGS sequence"/>
</dbReference>
<accession>A0A835U2R0</accession>
<gene>
    <name evidence="2" type="ORF">HPP92_028950</name>
    <name evidence="1" type="ORF">HPP92_028961</name>
</gene>
<evidence type="ECO:0000313" key="3">
    <source>
        <dbReference type="Proteomes" id="UP000636800"/>
    </source>
</evidence>
<comment type="caution">
    <text evidence="2">The sequence shown here is derived from an EMBL/GenBank/DDBJ whole genome shotgun (WGS) entry which is preliminary data.</text>
</comment>
<evidence type="ECO:0000313" key="1">
    <source>
        <dbReference type="EMBL" id="KAG0446188.1"/>
    </source>
</evidence>
<proteinExistence type="predicted"/>
<dbReference type="EMBL" id="JADCNM010000604">
    <property type="protein sequence ID" value="KAG0446188.1"/>
    <property type="molecule type" value="Genomic_DNA"/>
</dbReference>
<dbReference type="EMBL" id="JADCNL010000603">
    <property type="protein sequence ID" value="KAG0446197.1"/>
    <property type="molecule type" value="Genomic_DNA"/>
</dbReference>
<dbReference type="Proteomes" id="UP000639772">
    <property type="component" value="Unassembled WGS sequence"/>
</dbReference>
<evidence type="ECO:0000313" key="2">
    <source>
        <dbReference type="EMBL" id="KAG0446197.1"/>
    </source>
</evidence>
<name>A0A835U2R0_VANPL</name>
<protein>
    <submittedName>
        <fullName evidence="2">Uncharacterized protein</fullName>
    </submittedName>
</protein>
<organism evidence="2 3">
    <name type="scientific">Vanilla planifolia</name>
    <name type="common">Vanilla</name>
    <dbReference type="NCBI Taxonomy" id="51239"/>
    <lineage>
        <taxon>Eukaryota</taxon>
        <taxon>Viridiplantae</taxon>
        <taxon>Streptophyta</taxon>
        <taxon>Embryophyta</taxon>
        <taxon>Tracheophyta</taxon>
        <taxon>Spermatophyta</taxon>
        <taxon>Magnoliopsida</taxon>
        <taxon>Liliopsida</taxon>
        <taxon>Asparagales</taxon>
        <taxon>Orchidaceae</taxon>
        <taxon>Vanilloideae</taxon>
        <taxon>Vanilleae</taxon>
        <taxon>Vanilla</taxon>
    </lineage>
</organism>
<keyword evidence="3" id="KW-1185">Reference proteome</keyword>
<sequence>MWDDFDLETSFGPSFSLGKYSITPSALVWVKSLLSGPFSFNNPQQPLKIKCYDKEPSRGYA</sequence>
<evidence type="ECO:0000313" key="4">
    <source>
        <dbReference type="Proteomes" id="UP000639772"/>
    </source>
</evidence>
<dbReference type="AlphaFoldDB" id="A0A835U2R0"/>
<reference evidence="3 4" key="1">
    <citation type="journal article" date="2020" name="Nat. Food">
        <title>A phased Vanilla planifolia genome enables genetic improvement of flavour and production.</title>
        <authorList>
            <person name="Hasing T."/>
            <person name="Tang H."/>
            <person name="Brym M."/>
            <person name="Khazi F."/>
            <person name="Huang T."/>
            <person name="Chambers A.H."/>
        </authorList>
    </citation>
    <scope>NUCLEOTIDE SEQUENCE [LARGE SCALE GENOMIC DNA]</scope>
    <source>
        <tissue evidence="2">Leaf</tissue>
    </source>
</reference>